<dbReference type="EMBL" id="JAHXZJ010000001">
    <property type="protein sequence ID" value="KAH0568455.1"/>
    <property type="molecule type" value="Genomic_DNA"/>
</dbReference>
<keyword evidence="2" id="KW-1185">Reference proteome</keyword>
<evidence type="ECO:0000313" key="1">
    <source>
        <dbReference type="EMBL" id="KAH0568455.1"/>
    </source>
</evidence>
<reference evidence="1 2" key="1">
    <citation type="journal article" date="2021" name="J. Hered.">
        <title>A chromosome-level genome assembly of the parasitoid wasp, Cotesia glomerata (Hymenoptera: Braconidae).</title>
        <authorList>
            <person name="Pinto B.J."/>
            <person name="Weis J.J."/>
            <person name="Gamble T."/>
            <person name="Ode P.J."/>
            <person name="Paul R."/>
            <person name="Zaspel J.M."/>
        </authorList>
    </citation>
    <scope>NUCLEOTIDE SEQUENCE [LARGE SCALE GENOMIC DNA]</scope>
    <source>
        <strain evidence="1">CgM1</strain>
    </source>
</reference>
<name>A0AAV7J6M6_COTGL</name>
<protein>
    <submittedName>
        <fullName evidence="1">Uncharacterized protein</fullName>
    </submittedName>
</protein>
<proteinExistence type="predicted"/>
<gene>
    <name evidence="1" type="ORF">KQX54_020964</name>
</gene>
<accession>A0AAV7J6M6</accession>
<dbReference type="Proteomes" id="UP000826195">
    <property type="component" value="Unassembled WGS sequence"/>
</dbReference>
<evidence type="ECO:0000313" key="2">
    <source>
        <dbReference type="Proteomes" id="UP000826195"/>
    </source>
</evidence>
<organism evidence="1 2">
    <name type="scientific">Cotesia glomerata</name>
    <name type="common">Lepidopteran parasitic wasp</name>
    <name type="synonym">Apanteles glomeratus</name>
    <dbReference type="NCBI Taxonomy" id="32391"/>
    <lineage>
        <taxon>Eukaryota</taxon>
        <taxon>Metazoa</taxon>
        <taxon>Ecdysozoa</taxon>
        <taxon>Arthropoda</taxon>
        <taxon>Hexapoda</taxon>
        <taxon>Insecta</taxon>
        <taxon>Pterygota</taxon>
        <taxon>Neoptera</taxon>
        <taxon>Endopterygota</taxon>
        <taxon>Hymenoptera</taxon>
        <taxon>Apocrita</taxon>
        <taxon>Ichneumonoidea</taxon>
        <taxon>Braconidae</taxon>
        <taxon>Microgastrinae</taxon>
        <taxon>Cotesia</taxon>
    </lineage>
</organism>
<dbReference type="AlphaFoldDB" id="A0AAV7J6M6"/>
<comment type="caution">
    <text evidence="1">The sequence shown here is derived from an EMBL/GenBank/DDBJ whole genome shotgun (WGS) entry which is preliminary data.</text>
</comment>
<sequence>MHEEVKESLQLCRTKLLLYVNLPGSYGSHGKGTMKSKPVYPGNNRMQRILNRTESLKRTGVSLPTQQNVVVVFNRMYIGVVVNFIVSSRPHGVHITWNHVSALVFQESNKNRNPTALCIAGATALVFGATEDPQVIISHAYSPMVVCKLIETCTCSTTTCYSFWY</sequence>